<keyword evidence="18" id="KW-1185">Reference proteome</keyword>
<evidence type="ECO:0000313" key="17">
    <source>
        <dbReference type="EMBL" id="GAP14473.1"/>
    </source>
</evidence>
<evidence type="ECO:0000256" key="13">
    <source>
        <dbReference type="ARBA" id="ARBA00034005"/>
    </source>
</evidence>
<dbReference type="Pfam" id="PF12826">
    <property type="entry name" value="HHH_2"/>
    <property type="match status" value="1"/>
</dbReference>
<feature type="binding site" evidence="15">
    <location>
        <begin position="34"/>
        <end position="38"/>
    </location>
    <ligand>
        <name>NAD(+)</name>
        <dbReference type="ChEBI" id="CHEBI:57540"/>
    </ligand>
</feature>
<dbReference type="PROSITE" id="PS50172">
    <property type="entry name" value="BRCT"/>
    <property type="match status" value="1"/>
</dbReference>
<dbReference type="EMBL" id="DF967972">
    <property type="protein sequence ID" value="GAP14473.1"/>
    <property type="molecule type" value="Genomic_DNA"/>
</dbReference>
<feature type="binding site" evidence="15">
    <location>
        <position position="138"/>
    </location>
    <ligand>
        <name>NAD(+)</name>
        <dbReference type="ChEBI" id="CHEBI:57540"/>
    </ligand>
</feature>
<dbReference type="PANTHER" id="PTHR23389">
    <property type="entry name" value="CHROMOSOME TRANSMISSION FIDELITY FACTOR 18"/>
    <property type="match status" value="1"/>
</dbReference>
<dbReference type="GO" id="GO:0006260">
    <property type="term" value="P:DNA replication"/>
    <property type="evidence" value="ECO:0007669"/>
    <property type="project" value="UniProtKB-KW"/>
</dbReference>
<keyword evidence="9 15" id="KW-0460">Magnesium</keyword>
<dbReference type="InterPro" id="IPR010994">
    <property type="entry name" value="RuvA_2-like"/>
</dbReference>
<dbReference type="RefSeq" id="WP_075073728.1">
    <property type="nucleotide sequence ID" value="NZ_DF967972.1"/>
</dbReference>
<evidence type="ECO:0000256" key="11">
    <source>
        <dbReference type="ARBA" id="ARBA00023204"/>
    </source>
</evidence>
<dbReference type="CDD" id="cd17748">
    <property type="entry name" value="BRCT_DNA_ligase_like"/>
    <property type="match status" value="1"/>
</dbReference>
<keyword evidence="7 15" id="KW-0227">DNA damage</keyword>
<dbReference type="GO" id="GO:0046872">
    <property type="term" value="F:metal ion binding"/>
    <property type="evidence" value="ECO:0007669"/>
    <property type="project" value="UniProtKB-KW"/>
</dbReference>
<dbReference type="SUPFAM" id="SSF52113">
    <property type="entry name" value="BRCT domain"/>
    <property type="match status" value="1"/>
</dbReference>
<accession>A0A0S7BG27</accession>
<dbReference type="GO" id="GO:0003911">
    <property type="term" value="F:DNA ligase (NAD+) activity"/>
    <property type="evidence" value="ECO:0007669"/>
    <property type="project" value="UniProtKB-UniRule"/>
</dbReference>
<dbReference type="Pfam" id="PF01653">
    <property type="entry name" value="DNA_ligase_aden"/>
    <property type="match status" value="1"/>
</dbReference>
<dbReference type="InterPro" id="IPR036420">
    <property type="entry name" value="BRCT_dom_sf"/>
</dbReference>
<evidence type="ECO:0000256" key="7">
    <source>
        <dbReference type="ARBA" id="ARBA00022763"/>
    </source>
</evidence>
<dbReference type="SMART" id="SM00532">
    <property type="entry name" value="LIGANc"/>
    <property type="match status" value="1"/>
</dbReference>
<keyword evidence="11 15" id="KW-0234">DNA repair</keyword>
<evidence type="ECO:0000256" key="3">
    <source>
        <dbReference type="ARBA" id="ARBA00013308"/>
    </source>
</evidence>
<evidence type="ECO:0000256" key="10">
    <source>
        <dbReference type="ARBA" id="ARBA00023027"/>
    </source>
</evidence>
<feature type="binding site" evidence="15">
    <location>
        <position position="295"/>
    </location>
    <ligand>
        <name>NAD(+)</name>
        <dbReference type="ChEBI" id="CHEBI:57540"/>
    </ligand>
</feature>
<keyword evidence="6 15" id="KW-0479">Metal-binding</keyword>
<dbReference type="PANTHER" id="PTHR23389:SF9">
    <property type="entry name" value="DNA LIGASE"/>
    <property type="match status" value="1"/>
</dbReference>
<dbReference type="GO" id="GO:0006281">
    <property type="term" value="P:DNA repair"/>
    <property type="evidence" value="ECO:0007669"/>
    <property type="project" value="UniProtKB-KW"/>
</dbReference>
<comment type="cofactor">
    <cofactor evidence="15">
        <name>Mg(2+)</name>
        <dbReference type="ChEBI" id="CHEBI:18420"/>
    </cofactor>
    <cofactor evidence="15">
        <name>Mn(2+)</name>
        <dbReference type="ChEBI" id="CHEBI:29035"/>
    </cofactor>
</comment>
<dbReference type="Proteomes" id="UP000055060">
    <property type="component" value="Unassembled WGS sequence"/>
</dbReference>
<evidence type="ECO:0000256" key="14">
    <source>
        <dbReference type="ARBA" id="ARBA00060881"/>
    </source>
</evidence>
<dbReference type="InterPro" id="IPR001357">
    <property type="entry name" value="BRCT_dom"/>
</dbReference>
<dbReference type="Gene3D" id="1.10.287.610">
    <property type="entry name" value="Helix hairpin bin"/>
    <property type="match status" value="1"/>
</dbReference>
<dbReference type="GO" id="GO:0005829">
    <property type="term" value="C:cytosol"/>
    <property type="evidence" value="ECO:0007669"/>
    <property type="project" value="TreeGrafter"/>
</dbReference>
<feature type="active site" description="N6-AMP-lysine intermediate" evidence="15">
    <location>
        <position position="117"/>
    </location>
</feature>
<dbReference type="SUPFAM" id="SSF47781">
    <property type="entry name" value="RuvA domain 2-like"/>
    <property type="match status" value="1"/>
</dbReference>
<dbReference type="Pfam" id="PF03119">
    <property type="entry name" value="DNA_ligase_ZBD"/>
    <property type="match status" value="1"/>
</dbReference>
<evidence type="ECO:0000259" key="16">
    <source>
        <dbReference type="PROSITE" id="PS50172"/>
    </source>
</evidence>
<evidence type="ECO:0000256" key="15">
    <source>
        <dbReference type="HAMAP-Rule" id="MF_01588"/>
    </source>
</evidence>
<dbReference type="STRING" id="360412.LARV_02243"/>
<dbReference type="PROSITE" id="PS01056">
    <property type="entry name" value="DNA_LIGASE_N2"/>
    <property type="match status" value="1"/>
</dbReference>
<dbReference type="FunFam" id="2.40.50.140:FF:000012">
    <property type="entry name" value="DNA ligase"/>
    <property type="match status" value="1"/>
</dbReference>
<dbReference type="Gene3D" id="3.40.50.10190">
    <property type="entry name" value="BRCT domain"/>
    <property type="match status" value="1"/>
</dbReference>
<evidence type="ECO:0000256" key="1">
    <source>
        <dbReference type="ARBA" id="ARBA00004067"/>
    </source>
</evidence>
<protein>
    <recommendedName>
        <fullName evidence="3 15">DNA ligase</fullName>
        <ecNumber evidence="2 15">6.5.1.2</ecNumber>
    </recommendedName>
    <alternativeName>
        <fullName evidence="15">Polydeoxyribonucleotide synthase [NAD(+)]</fullName>
    </alternativeName>
</protein>
<evidence type="ECO:0000256" key="9">
    <source>
        <dbReference type="ARBA" id="ARBA00022842"/>
    </source>
</evidence>
<feature type="binding site" evidence="15">
    <location>
        <position position="416"/>
    </location>
    <ligand>
        <name>Zn(2+)</name>
        <dbReference type="ChEBI" id="CHEBI:29105"/>
    </ligand>
</feature>
<dbReference type="Gene3D" id="1.10.150.20">
    <property type="entry name" value="5' to 3' exonuclease, C-terminal subdomain"/>
    <property type="match status" value="2"/>
</dbReference>
<dbReference type="CDD" id="cd00114">
    <property type="entry name" value="LIGANc"/>
    <property type="match status" value="1"/>
</dbReference>
<comment type="similarity">
    <text evidence="14 15">Belongs to the NAD-dependent DNA ligase family. LigA subfamily.</text>
</comment>
<dbReference type="InterPro" id="IPR012340">
    <property type="entry name" value="NA-bd_OB-fold"/>
</dbReference>
<dbReference type="AlphaFoldDB" id="A0A0S7BG27"/>
<keyword evidence="8 15" id="KW-0862">Zinc</keyword>
<keyword evidence="5 15" id="KW-0235">DNA replication</keyword>
<dbReference type="Gene3D" id="6.20.10.30">
    <property type="match status" value="1"/>
</dbReference>
<dbReference type="FunFam" id="1.10.150.20:FF:000007">
    <property type="entry name" value="DNA ligase"/>
    <property type="match status" value="1"/>
</dbReference>
<dbReference type="GO" id="GO:0003677">
    <property type="term" value="F:DNA binding"/>
    <property type="evidence" value="ECO:0007669"/>
    <property type="project" value="InterPro"/>
</dbReference>
<reference evidence="17" key="1">
    <citation type="submission" date="2015-07" db="EMBL/GenBank/DDBJ databases">
        <title>Draft Genome Sequences of Anaerolinea thermolimosa IMO-1, Bellilinea caldifistulae GOMI-1, Leptolinea tardivitalis YMTK-2, Levilinea saccharolytica KIBI-1,Longilinea arvoryzae KOME-1, Previously Described as Members of the Anaerolineaceae (Chloroflexi).</title>
        <authorList>
            <person name="Sekiguchi Y."/>
            <person name="Ohashi A."/>
            <person name="Matsuura N."/>
            <person name="Tourlousse M.D."/>
        </authorList>
    </citation>
    <scope>NUCLEOTIDE SEQUENCE [LARGE SCALE GENOMIC DNA]</scope>
    <source>
        <strain evidence="17">KOME-1</strain>
    </source>
</reference>
<keyword evidence="10 15" id="KW-0520">NAD</keyword>
<dbReference type="SUPFAM" id="SSF50249">
    <property type="entry name" value="Nucleic acid-binding proteins"/>
    <property type="match status" value="1"/>
</dbReference>
<dbReference type="InterPro" id="IPR013839">
    <property type="entry name" value="DNAligase_adenylation"/>
</dbReference>
<evidence type="ECO:0000313" key="18">
    <source>
        <dbReference type="Proteomes" id="UP000055060"/>
    </source>
</evidence>
<feature type="binding site" evidence="15">
    <location>
        <position position="179"/>
    </location>
    <ligand>
        <name>NAD(+)</name>
        <dbReference type="ChEBI" id="CHEBI:57540"/>
    </ligand>
</feature>
<dbReference type="NCBIfam" id="NF005932">
    <property type="entry name" value="PRK07956.1"/>
    <property type="match status" value="1"/>
</dbReference>
<dbReference type="Gene3D" id="2.40.50.140">
    <property type="entry name" value="Nucleic acid-binding proteins"/>
    <property type="match status" value="1"/>
</dbReference>
<dbReference type="Pfam" id="PF03120">
    <property type="entry name" value="OB_DNA_ligase"/>
    <property type="match status" value="1"/>
</dbReference>
<proteinExistence type="inferred from homology"/>
<dbReference type="PIRSF" id="PIRSF001604">
    <property type="entry name" value="LigA"/>
    <property type="match status" value="1"/>
</dbReference>
<organism evidence="17">
    <name type="scientific">Longilinea arvoryzae</name>
    <dbReference type="NCBI Taxonomy" id="360412"/>
    <lineage>
        <taxon>Bacteria</taxon>
        <taxon>Bacillati</taxon>
        <taxon>Chloroflexota</taxon>
        <taxon>Anaerolineae</taxon>
        <taxon>Anaerolineales</taxon>
        <taxon>Anaerolineaceae</taxon>
        <taxon>Longilinea</taxon>
    </lineage>
</organism>
<evidence type="ECO:0000256" key="4">
    <source>
        <dbReference type="ARBA" id="ARBA00022598"/>
    </source>
</evidence>
<keyword evidence="12 15" id="KW-0464">Manganese</keyword>
<keyword evidence="4 15" id="KW-0436">Ligase</keyword>
<dbReference type="FunFam" id="1.10.150.20:FF:000006">
    <property type="entry name" value="DNA ligase"/>
    <property type="match status" value="1"/>
</dbReference>
<feature type="binding site" evidence="15">
    <location>
        <position position="436"/>
    </location>
    <ligand>
        <name>Zn(2+)</name>
        <dbReference type="ChEBI" id="CHEBI:29105"/>
    </ligand>
</feature>
<feature type="domain" description="BRCT" evidence="16">
    <location>
        <begin position="597"/>
        <end position="675"/>
    </location>
</feature>
<evidence type="ECO:0000256" key="2">
    <source>
        <dbReference type="ARBA" id="ARBA00012722"/>
    </source>
</evidence>
<dbReference type="SMART" id="SM00278">
    <property type="entry name" value="HhH1"/>
    <property type="match status" value="4"/>
</dbReference>
<feature type="binding site" evidence="15">
    <location>
        <position position="115"/>
    </location>
    <ligand>
        <name>NAD(+)</name>
        <dbReference type="ChEBI" id="CHEBI:57540"/>
    </ligand>
</feature>
<dbReference type="InterPro" id="IPR001679">
    <property type="entry name" value="DNA_ligase"/>
</dbReference>
<dbReference type="Pfam" id="PF14520">
    <property type="entry name" value="HHH_5"/>
    <property type="match status" value="1"/>
</dbReference>
<evidence type="ECO:0000256" key="8">
    <source>
        <dbReference type="ARBA" id="ARBA00022833"/>
    </source>
</evidence>
<dbReference type="HAMAP" id="MF_01588">
    <property type="entry name" value="DNA_ligase_A"/>
    <property type="match status" value="1"/>
</dbReference>
<dbReference type="Pfam" id="PF00533">
    <property type="entry name" value="BRCT"/>
    <property type="match status" value="1"/>
</dbReference>
<feature type="binding site" evidence="15">
    <location>
        <position position="431"/>
    </location>
    <ligand>
        <name>Zn(2+)</name>
        <dbReference type="ChEBI" id="CHEBI:29105"/>
    </ligand>
</feature>
<dbReference type="InterPro" id="IPR033136">
    <property type="entry name" value="DNA_ligase_CS"/>
</dbReference>
<dbReference type="InterPro" id="IPR003583">
    <property type="entry name" value="Hlx-hairpin-Hlx_DNA-bd_motif"/>
</dbReference>
<sequence length="675" mass="73808">MENEALYQELVRLRQEIHFHNHRYHVLDQPVISDVEYDRLMMRLKAIEGEHPEWITPDSPSQRAGAAPLDRFVKVAHPAPILSLANAFDANGVRAWMDRILKLDDRVLKTSFVVEPKIDGLTVVLTYRNGVFVQGATRGDGEVGEDITANLRTIKALPLRIPVKAGGPHVPDYFVVRGEAFIYLKDFNALNQRLQEAGEKTYLNPRNTAAGSLRQLDPALTASRPLTLYVYQIAAADGPTPTTQWDLLNYLKELGFPVAGESSVQPDLESAIQACQAIGEKRDSMAYEVDGSVIKINDLGLAAELGFVGKDPRGAIAFKFPAREVTTLLRDIGVNVGRTGVLTPYAILEPVEIGGVVVKQATLHNFDYIAEKDIRVGDRIMLKRAGDVIPYVIGPVVDARSGDEWPYVPPEVCPTCGQPVEHFEGEVAWYCVNAACPAQLVRNLEHFASRGAMDIAGMGIKIVEQLAQEGLVRDVADIYTLQREELLKLEGFAGKKADNLLQAIAVSRQQPLARLINALGIHGVGEVMALDLTAHFSDLDKLSRATASDLQRIEGIGPNIAAAIVDWFEREQNQKLLAKLKAAGVWPAVIARPVAQPGSQPLQDLVFVVTGALAGFSREGIKEYIQQHGGKVTDSVSKKTSYLVVGEAPGSKLDKARELGVPIVDETALRKMVEG</sequence>
<comment type="function">
    <text evidence="1 15">DNA ligase that catalyzes the formation of phosphodiester linkages between 5'-phosphoryl and 3'-hydroxyl groups in double-stranded DNA using NAD as a coenzyme and as the energy source for the reaction. It is essential for DNA replication and repair of damaged DNA.</text>
</comment>
<dbReference type="NCBIfam" id="TIGR00575">
    <property type="entry name" value="dnlj"/>
    <property type="match status" value="1"/>
</dbReference>
<dbReference type="InterPro" id="IPR041663">
    <property type="entry name" value="DisA/LigA_HHH"/>
</dbReference>
<feature type="binding site" evidence="15">
    <location>
        <begin position="83"/>
        <end position="84"/>
    </location>
    <ligand>
        <name>NAD(+)</name>
        <dbReference type="ChEBI" id="CHEBI:57540"/>
    </ligand>
</feature>
<evidence type="ECO:0000256" key="5">
    <source>
        <dbReference type="ARBA" id="ARBA00022705"/>
    </source>
</evidence>
<evidence type="ECO:0000256" key="12">
    <source>
        <dbReference type="ARBA" id="ARBA00023211"/>
    </source>
</evidence>
<dbReference type="SMART" id="SM00292">
    <property type="entry name" value="BRCT"/>
    <property type="match status" value="1"/>
</dbReference>
<dbReference type="InterPro" id="IPR013840">
    <property type="entry name" value="DNAligase_N"/>
</dbReference>
<dbReference type="EC" id="6.5.1.2" evidence="2 15"/>
<feature type="binding site" evidence="15">
    <location>
        <position position="413"/>
    </location>
    <ligand>
        <name>Zn(2+)</name>
        <dbReference type="ChEBI" id="CHEBI:29105"/>
    </ligand>
</feature>
<dbReference type="SUPFAM" id="SSF56091">
    <property type="entry name" value="DNA ligase/mRNA capping enzyme, catalytic domain"/>
    <property type="match status" value="1"/>
</dbReference>
<dbReference type="Gene3D" id="3.30.470.30">
    <property type="entry name" value="DNA ligase/mRNA capping enzyme"/>
    <property type="match status" value="1"/>
</dbReference>
<dbReference type="InterPro" id="IPR004150">
    <property type="entry name" value="NAD_DNA_ligase_OB"/>
</dbReference>
<evidence type="ECO:0000256" key="6">
    <source>
        <dbReference type="ARBA" id="ARBA00022723"/>
    </source>
</evidence>
<comment type="catalytic activity">
    <reaction evidence="13 15">
        <text>NAD(+) + (deoxyribonucleotide)n-3'-hydroxyl + 5'-phospho-(deoxyribonucleotide)m = (deoxyribonucleotide)n+m + AMP + beta-nicotinamide D-nucleotide.</text>
        <dbReference type="EC" id="6.5.1.2"/>
    </reaction>
</comment>
<name>A0A0S7BG27_9CHLR</name>
<feature type="binding site" evidence="15">
    <location>
        <position position="319"/>
    </location>
    <ligand>
        <name>NAD(+)</name>
        <dbReference type="ChEBI" id="CHEBI:57540"/>
    </ligand>
</feature>
<gene>
    <name evidence="15" type="primary">ligA</name>
    <name evidence="17" type="ORF">LARV_02243</name>
</gene>
<dbReference type="OrthoDB" id="9759736at2"/>
<dbReference type="InterPro" id="IPR004149">
    <property type="entry name" value="Znf_DNAligase_C4"/>
</dbReference>